<dbReference type="Proteomes" id="UP000779507">
    <property type="component" value="Unassembled WGS sequence"/>
</dbReference>
<keyword evidence="10" id="KW-0378">Hydrolase</keyword>
<dbReference type="EMBL" id="JABSNP010000008">
    <property type="protein sequence ID" value="NRT19331.1"/>
    <property type="molecule type" value="Genomic_DNA"/>
</dbReference>
<accession>A0ABX2FQR8</accession>
<dbReference type="InterPro" id="IPR041635">
    <property type="entry name" value="Type_ISP_LLaBIII_C"/>
</dbReference>
<dbReference type="Pfam" id="PF22240">
    <property type="entry name" value="ISP_coupler"/>
    <property type="match status" value="1"/>
</dbReference>
<dbReference type="InterPro" id="IPR050953">
    <property type="entry name" value="N4_N6_ade-DNA_methylase"/>
</dbReference>
<evidence type="ECO:0000313" key="10">
    <source>
        <dbReference type="EMBL" id="NRT19331.1"/>
    </source>
</evidence>
<dbReference type="PANTHER" id="PTHR33841:SF1">
    <property type="entry name" value="DNA METHYLTRANSFERASE A"/>
    <property type="match status" value="1"/>
</dbReference>
<dbReference type="GO" id="GO:0004386">
    <property type="term" value="F:helicase activity"/>
    <property type="evidence" value="ECO:0007669"/>
    <property type="project" value="UniProtKB-KW"/>
</dbReference>
<evidence type="ECO:0000256" key="5">
    <source>
        <dbReference type="ARBA" id="ARBA00022747"/>
    </source>
</evidence>
<evidence type="ECO:0000256" key="3">
    <source>
        <dbReference type="ARBA" id="ARBA00022603"/>
    </source>
</evidence>
<evidence type="ECO:0000256" key="1">
    <source>
        <dbReference type="ARBA" id="ARBA00006594"/>
    </source>
</evidence>
<keyword evidence="10" id="KW-0547">Nucleotide-binding</keyword>
<dbReference type="InterPro" id="IPR003356">
    <property type="entry name" value="DNA_methylase_A-5"/>
</dbReference>
<dbReference type="InterPro" id="IPR002052">
    <property type="entry name" value="DNA_methylase_N6_adenine_CS"/>
</dbReference>
<evidence type="ECO:0000256" key="4">
    <source>
        <dbReference type="ARBA" id="ARBA00022679"/>
    </source>
</evidence>
<dbReference type="Pfam" id="PF02384">
    <property type="entry name" value="N6_Mtase"/>
    <property type="match status" value="1"/>
</dbReference>
<keyword evidence="10" id="KW-0067">ATP-binding</keyword>
<keyword evidence="5" id="KW-0680">Restriction system</keyword>
<feature type="domain" description="Type ISP restriction-modification enzyme LLaBIII C-terminal specificity" evidence="8">
    <location>
        <begin position="657"/>
        <end position="769"/>
    </location>
</feature>
<dbReference type="InterPro" id="IPR029063">
    <property type="entry name" value="SAM-dependent_MTases_sf"/>
</dbReference>
<evidence type="ECO:0000256" key="2">
    <source>
        <dbReference type="ARBA" id="ARBA00011900"/>
    </source>
</evidence>
<organism evidence="10 11">
    <name type="scientific">Hymenobacter caeli</name>
    <dbReference type="NCBI Taxonomy" id="2735894"/>
    <lineage>
        <taxon>Bacteria</taxon>
        <taxon>Pseudomonadati</taxon>
        <taxon>Bacteroidota</taxon>
        <taxon>Cytophagia</taxon>
        <taxon>Cytophagales</taxon>
        <taxon>Hymenobacteraceae</taxon>
        <taxon>Hymenobacter</taxon>
    </lineage>
</organism>
<dbReference type="RefSeq" id="WP_173810059.1">
    <property type="nucleotide sequence ID" value="NZ_JABSNP010000008.1"/>
</dbReference>
<comment type="similarity">
    <text evidence="1">Belongs to the N(4)/N(6)-methyltransferase family.</text>
</comment>
<dbReference type="Pfam" id="PF18135">
    <property type="entry name" value="Type_ISP_C"/>
    <property type="match status" value="1"/>
</dbReference>
<protein>
    <recommendedName>
        <fullName evidence="2">site-specific DNA-methyltransferase (adenine-specific)</fullName>
        <ecNumber evidence="2">2.1.1.72</ecNumber>
    </recommendedName>
</protein>
<keyword evidence="3" id="KW-0489">Methyltransferase</keyword>
<evidence type="ECO:0000256" key="6">
    <source>
        <dbReference type="ARBA" id="ARBA00047942"/>
    </source>
</evidence>
<sequence>MSRQAVQRYQNEIAQLIQYGGSTKETAIRGAFQNLLNDYCRQKDFLLVPELDYRAPKGNTVYPDGTVKDALRLSWGYWESKDSHDDLDEEIQKKFAKGYPQDNILFEDSVTLVLIQAGSEAGRVALDDDAATDRLLTQFLHYERPEVRTFRKAIEQFRHDLPGVVESLRKAIERAETDNPRFNARLADFVALGQASINPDFGAPEAREMMIQHILTEDIFNKVFDETQFHRENNIAHELEQVILTFFTGPTRRDTLERIRPFFDVINAQASGIASHKEKQKFLKVVYENFYRAYNPKGADRLGIVYTPNEVVRFMIESTDFLTEKHFDKLLGDKGVEILDPATGTGTFITELLEYLPKKTLAHKYAHELYANEVAILPYYIANLNIEYTYKQKMGAYAEFANICFVDTLDNVGFQKTRRGQLGLSFGLGLENAQRIQRQNQRELSVIIGNPPYNANQQNENDNNKNRTYRDVDQRIRDTYIARSTAQKTKLYDMYARFFRWASDRLADKGVLAFITNSSFIHARTFDGFRKAVADEFSDIYLVDLGGDVRANPRLSGTTHNVFGIQTGVAMAFFIKQPQARGQLARIHYAARPPLETAAAKLTFLHETKFRALDFDRIRPDAKGNWLGQTDNDWESLVPLIDKETKSAKNVAGERALFKLYSLGVVTARDEWMYDFDKDELEKKAAYFCNFYTAEVKRWRESQKDVKINDFVKRDIKWTEELESHLLKGSELKYRSEKVIPSTYRPFTQKPFYFGKIVTHRILYPTIFTDL</sequence>
<comment type="catalytic activity">
    <reaction evidence="6">
        <text>a 2'-deoxyadenosine in DNA + S-adenosyl-L-methionine = an N(6)-methyl-2'-deoxyadenosine in DNA + S-adenosyl-L-homocysteine + H(+)</text>
        <dbReference type="Rhea" id="RHEA:15197"/>
        <dbReference type="Rhea" id="RHEA-COMP:12418"/>
        <dbReference type="Rhea" id="RHEA-COMP:12419"/>
        <dbReference type="ChEBI" id="CHEBI:15378"/>
        <dbReference type="ChEBI" id="CHEBI:57856"/>
        <dbReference type="ChEBI" id="CHEBI:59789"/>
        <dbReference type="ChEBI" id="CHEBI:90615"/>
        <dbReference type="ChEBI" id="CHEBI:90616"/>
        <dbReference type="EC" id="2.1.1.72"/>
    </reaction>
</comment>
<dbReference type="Gene3D" id="3.40.50.150">
    <property type="entry name" value="Vaccinia Virus protein VP39"/>
    <property type="match status" value="1"/>
</dbReference>
<keyword evidence="11" id="KW-1185">Reference proteome</keyword>
<gene>
    <name evidence="10" type="ORF">HNP98_002155</name>
</gene>
<evidence type="ECO:0000259" key="7">
    <source>
        <dbReference type="Pfam" id="PF02384"/>
    </source>
</evidence>
<feature type="domain" description="DNA methylase adenine-specific" evidence="7">
    <location>
        <begin position="283"/>
        <end position="472"/>
    </location>
</feature>
<evidence type="ECO:0000259" key="8">
    <source>
        <dbReference type="Pfam" id="PF18135"/>
    </source>
</evidence>
<name>A0ABX2FQR8_9BACT</name>
<dbReference type="PRINTS" id="PR00507">
    <property type="entry name" value="N12N6MTFRASE"/>
</dbReference>
<dbReference type="EC" id="2.1.1.72" evidence="2"/>
<dbReference type="SUPFAM" id="SSF53335">
    <property type="entry name" value="S-adenosyl-L-methionine-dependent methyltransferases"/>
    <property type="match status" value="1"/>
</dbReference>
<evidence type="ECO:0000313" key="11">
    <source>
        <dbReference type="Proteomes" id="UP000779507"/>
    </source>
</evidence>
<dbReference type="InterPro" id="IPR053980">
    <property type="entry name" value="ISP_coupler"/>
</dbReference>
<dbReference type="PANTHER" id="PTHR33841">
    <property type="entry name" value="DNA METHYLTRANSFERASE YEEA-RELATED"/>
    <property type="match status" value="1"/>
</dbReference>
<keyword evidence="4" id="KW-0808">Transferase</keyword>
<reference evidence="10 11" key="1">
    <citation type="submission" date="2020-05" db="EMBL/GenBank/DDBJ databases">
        <title>Genomic Encyclopedia of Type Strains, Phase IV (KMG-V): Genome sequencing to study the core and pangenomes of soil and plant-associated prokaryotes.</title>
        <authorList>
            <person name="Whitman W."/>
        </authorList>
    </citation>
    <scope>NUCLEOTIDE SEQUENCE [LARGE SCALE GENOMIC DNA]</scope>
    <source>
        <strain evidence="10 11">9A</strain>
    </source>
</reference>
<feature type="domain" description="Type ISP restriction-modification enzyme coupler" evidence="9">
    <location>
        <begin position="155"/>
        <end position="277"/>
    </location>
</feature>
<evidence type="ECO:0000259" key="9">
    <source>
        <dbReference type="Pfam" id="PF22240"/>
    </source>
</evidence>
<keyword evidence="10" id="KW-0347">Helicase</keyword>
<comment type="caution">
    <text evidence="10">The sequence shown here is derived from an EMBL/GenBank/DDBJ whole genome shotgun (WGS) entry which is preliminary data.</text>
</comment>
<dbReference type="PROSITE" id="PS00092">
    <property type="entry name" value="N6_MTASE"/>
    <property type="match status" value="1"/>
</dbReference>
<proteinExistence type="inferred from homology"/>